<reference evidence="1 2" key="1">
    <citation type="submission" date="2016-10" db="EMBL/GenBank/DDBJ databases">
        <authorList>
            <person name="de Groot N.N."/>
        </authorList>
    </citation>
    <scope>NUCLEOTIDE SEQUENCE [LARGE SCALE GENOMIC DNA]</scope>
    <source>
        <strain evidence="1 2">CGMCC 1.10267</strain>
    </source>
</reference>
<evidence type="ECO:0000313" key="1">
    <source>
        <dbReference type="EMBL" id="SDG57239.1"/>
    </source>
</evidence>
<proteinExistence type="predicted"/>
<accession>A0A1G7VD11</accession>
<gene>
    <name evidence="1" type="ORF">SAMN04487974_10444</name>
</gene>
<dbReference type="Proteomes" id="UP000199495">
    <property type="component" value="Unassembled WGS sequence"/>
</dbReference>
<dbReference type="AlphaFoldDB" id="A0A1G7VD11"/>
<dbReference type="EMBL" id="FNCS01000004">
    <property type="protein sequence ID" value="SDG57239.1"/>
    <property type="molecule type" value="Genomic_DNA"/>
</dbReference>
<evidence type="ECO:0000313" key="2">
    <source>
        <dbReference type="Proteomes" id="UP000199495"/>
    </source>
</evidence>
<name>A0A1G7VD11_9HYPH</name>
<protein>
    <submittedName>
        <fullName evidence="1">Uncharacterized protein</fullName>
    </submittedName>
</protein>
<dbReference type="RefSeq" id="WP_176762585.1">
    <property type="nucleotide sequence ID" value="NZ_FNCS01000004.1"/>
</dbReference>
<organism evidence="1 2">
    <name type="scientific">Pelagibacterium luteolum</name>
    <dbReference type="NCBI Taxonomy" id="440168"/>
    <lineage>
        <taxon>Bacteria</taxon>
        <taxon>Pseudomonadati</taxon>
        <taxon>Pseudomonadota</taxon>
        <taxon>Alphaproteobacteria</taxon>
        <taxon>Hyphomicrobiales</taxon>
        <taxon>Devosiaceae</taxon>
        <taxon>Pelagibacterium</taxon>
    </lineage>
</organism>
<keyword evidence="2" id="KW-1185">Reference proteome</keyword>
<sequence>MWKYIRRFFVEQIYPDPRTSEGEPPAYLSLREMADLPPYHPNTARCPKD</sequence>
<dbReference type="STRING" id="440168.SAMN04487974_10444"/>